<dbReference type="HOGENOM" id="CLU_011166_2_0_5"/>
<reference evidence="6" key="1">
    <citation type="journal article" date="2011" name="J. Bacteriol.">
        <title>Genome sequences of eight morphologically diverse alphaproteobacteria.</title>
        <authorList>
            <consortium name="US DOE Joint Genome Institute"/>
            <person name="Brown P.J."/>
            <person name="Kysela D.T."/>
            <person name="Buechlein A."/>
            <person name="Hemmerich C."/>
            <person name="Brun Y.V."/>
        </authorList>
    </citation>
    <scope>NUCLEOTIDE SEQUENCE [LARGE SCALE GENOMIC DNA]</scope>
    <source>
        <strain evidence="6">ATCC 49814 / DSM 5838 / IFAM 1418</strain>
    </source>
</reference>
<feature type="domain" description="Glycosyl-hydrolase 97 N-terminal" evidence="3">
    <location>
        <begin position="46"/>
        <end position="292"/>
    </location>
</feature>
<dbReference type="KEGG" id="hba:Hbal_2466"/>
<evidence type="ECO:0000256" key="1">
    <source>
        <dbReference type="SAM" id="SignalP"/>
    </source>
</evidence>
<evidence type="ECO:0000259" key="3">
    <source>
        <dbReference type="Pfam" id="PF14508"/>
    </source>
</evidence>
<evidence type="ECO:0000313" key="6">
    <source>
        <dbReference type="Proteomes" id="UP000002745"/>
    </source>
</evidence>
<protein>
    <submittedName>
        <fullName evidence="5">Putative esterase</fullName>
    </submittedName>
</protein>
<dbReference type="InterPro" id="IPR029058">
    <property type="entry name" value="AB_hydrolase_fold"/>
</dbReference>
<dbReference type="SUPFAM" id="SSF51445">
    <property type="entry name" value="(Trans)glycosidases"/>
    <property type="match status" value="1"/>
</dbReference>
<dbReference type="AlphaFoldDB" id="C6XNK0"/>
<dbReference type="SUPFAM" id="SSF53474">
    <property type="entry name" value="alpha/beta-Hydrolases"/>
    <property type="match status" value="1"/>
</dbReference>
<dbReference type="PANTHER" id="PTHR35803">
    <property type="entry name" value="GLUCAN 1,4-ALPHA-GLUCOSIDASE SUSB-RELATED"/>
    <property type="match status" value="1"/>
</dbReference>
<dbReference type="CAZy" id="GH97">
    <property type="family name" value="Glycoside Hydrolase Family 97"/>
</dbReference>
<dbReference type="RefSeq" id="WP_015828294.1">
    <property type="nucleotide sequence ID" value="NC_012982.1"/>
</dbReference>
<proteinExistence type="predicted"/>
<keyword evidence="6" id="KW-1185">Reference proteome</keyword>
<accession>C6XNK0</accession>
<evidence type="ECO:0000259" key="4">
    <source>
        <dbReference type="Pfam" id="PF14509"/>
    </source>
</evidence>
<dbReference type="Pfam" id="PF14508">
    <property type="entry name" value="GH97_N"/>
    <property type="match status" value="1"/>
</dbReference>
<gene>
    <name evidence="5" type="ordered locus">Hbal_2466</name>
</gene>
<dbReference type="Proteomes" id="UP000002745">
    <property type="component" value="Chromosome"/>
</dbReference>
<dbReference type="InterPro" id="IPR013785">
    <property type="entry name" value="Aldolase_TIM"/>
</dbReference>
<keyword evidence="1" id="KW-0732">Signal</keyword>
<dbReference type="eggNOG" id="COG2819">
    <property type="taxonomic scope" value="Bacteria"/>
</dbReference>
<dbReference type="PANTHER" id="PTHR35803:SF1">
    <property type="entry name" value="GLUCAN 1,4-ALPHA-GLUCOSIDASE SUSB"/>
    <property type="match status" value="1"/>
</dbReference>
<dbReference type="STRING" id="582402.Hbal_2466"/>
<feature type="signal peptide" evidence="1">
    <location>
        <begin position="1"/>
        <end position="25"/>
    </location>
</feature>
<dbReference type="GO" id="GO:0030246">
    <property type="term" value="F:carbohydrate binding"/>
    <property type="evidence" value="ECO:0007669"/>
    <property type="project" value="InterPro"/>
</dbReference>
<dbReference type="InterPro" id="IPR029486">
    <property type="entry name" value="GH97_N"/>
</dbReference>
<dbReference type="EMBL" id="CP001678">
    <property type="protein sequence ID" value="ACT60144.1"/>
    <property type="molecule type" value="Genomic_DNA"/>
</dbReference>
<dbReference type="Pfam" id="PF10566">
    <property type="entry name" value="Glyco_hydro_97"/>
    <property type="match status" value="1"/>
</dbReference>
<dbReference type="Pfam" id="PF00756">
    <property type="entry name" value="Esterase"/>
    <property type="match status" value="1"/>
</dbReference>
<dbReference type="InterPro" id="IPR019563">
    <property type="entry name" value="GH97_catalytic"/>
</dbReference>
<feature type="chain" id="PRO_5002973942" evidence="1">
    <location>
        <begin position="26"/>
        <end position="977"/>
    </location>
</feature>
<feature type="domain" description="Glycosyl-hydrolase 97 C-terminal oligomerisation" evidence="4">
    <location>
        <begin position="592"/>
        <end position="692"/>
    </location>
</feature>
<dbReference type="Gene3D" id="3.40.50.1820">
    <property type="entry name" value="alpha/beta hydrolase"/>
    <property type="match status" value="1"/>
</dbReference>
<dbReference type="InterPro" id="IPR000801">
    <property type="entry name" value="Esterase-like"/>
</dbReference>
<dbReference type="Gene3D" id="2.70.98.10">
    <property type="match status" value="1"/>
</dbReference>
<name>C6XNK0_HIRBI</name>
<feature type="domain" description="Glycosyl-hydrolase 97 catalytic" evidence="2">
    <location>
        <begin position="310"/>
        <end position="497"/>
    </location>
</feature>
<dbReference type="InterPro" id="IPR029483">
    <property type="entry name" value="GH97_C"/>
</dbReference>
<organism evidence="5 6">
    <name type="scientific">Hirschia baltica (strain ATCC 49814 / DSM 5838 / IFAM 1418)</name>
    <dbReference type="NCBI Taxonomy" id="582402"/>
    <lineage>
        <taxon>Bacteria</taxon>
        <taxon>Pseudomonadati</taxon>
        <taxon>Pseudomonadota</taxon>
        <taxon>Alphaproteobacteria</taxon>
        <taxon>Hyphomonadales</taxon>
        <taxon>Hyphomonadaceae</taxon>
        <taxon>Hirschia</taxon>
    </lineage>
</organism>
<dbReference type="Pfam" id="PF14509">
    <property type="entry name" value="GH97_C"/>
    <property type="match status" value="1"/>
</dbReference>
<evidence type="ECO:0000259" key="2">
    <source>
        <dbReference type="Pfam" id="PF10566"/>
    </source>
</evidence>
<dbReference type="ESTHER" id="hirbi-c6xnk0">
    <property type="family name" value="A85-IroE-IroD-Fes-Yiel"/>
</dbReference>
<dbReference type="InterPro" id="IPR014718">
    <property type="entry name" value="GH-type_carb-bd"/>
</dbReference>
<evidence type="ECO:0000313" key="5">
    <source>
        <dbReference type="EMBL" id="ACT60144.1"/>
    </source>
</evidence>
<dbReference type="Gene3D" id="3.20.20.70">
    <property type="entry name" value="Aldolase class I"/>
    <property type="match status" value="1"/>
</dbReference>
<dbReference type="InterPro" id="IPR017853">
    <property type="entry name" value="GH"/>
</dbReference>
<sequence>MNMTSWSKAIVLLAACLGAGPFVFAQSQSADVATVTERKQGDGVALVSPDGRIEFQLKIQDGKLIYSVSKSGEVVLAPSRLGLRFASGKDLDTDFIIGDVSRNISDETWEQPWGEKRLVVDKHSEVLVTLLSAKDQTPQFNLRARVFDGGVGFRYEVPDTGARAIVDELTEFSLDPASLAWWTPAGEFNRYEYIYRTTPLNEMERAHTPFTLKLPNSNTHVAIHEAALVDYSGMWLDQRRAGVLEADLAPRHDGVKVRVEGAFDTPWRVIQIADDAAGLINGSDIYLNLNEPNKLGDVSYFKPGKYIGIWWGMHINKYTWGSGPQHGATTENTKAYIDFAAENGFSGVLVEGWNIGWDGDWFNNGDLFSFTQAYPDFNLPELSAYAKERGVHIIGHHETSGNITNYENQLEAAFDLYEANGIPAVKTGYVADGSDLKFIDAEGHPRYTWHASQERVVHDLHVLKRAHEHGIAVNAHEPVKDTGLRRTYPNAISREGARGMEFNAWGTPPNPPEHQAILPFTRMLSGPFDFTPGIFDLMPNGEDDENRVPSTLAKQLALYVTIYSPIQMAADLPENYKKFPNAFQFIKDVPTDWEQSIALAGEVGDFVVMARHERGAENWYVGAVSDENAREVKLDFAFLDANRTYRAEIYRDGDSANWETAPYDIAIEKRIVTSQTKLGLKLAAGGGFAIRIVPVEAAQIESLKPVPAMKKVVLENLGAPHIPERDVTVLVPAGYDASDDRYPVIYMHDGQNLIEPGRAVTGDEWKVDETLARLIAEEKVRPAIIVAIEHGQERWREYAPEAFLENLKLAGKDESQTPFSDDYLSFIVEDLKPKIDAEFRVLDGAENTFVMGASMGGLISLYAVSQYPDVFGAAAGLSTHWPLVDPKSVKPKKAIKAIQKSLNAGGIDASRHRFWFDHGTLNLDAHYPEYQKRMDGYFSKRGFGAENYASHMYDGADHNEASWAARLEDPLVFLLGK</sequence>
<dbReference type="InterPro" id="IPR052720">
    <property type="entry name" value="Glycosyl_hydrolase_97"/>
</dbReference>